<dbReference type="PROSITE" id="PS51006">
    <property type="entry name" value="PABS_2"/>
    <property type="match status" value="1"/>
</dbReference>
<comment type="subunit">
    <text evidence="5">Homodimer or homotetramer.</text>
</comment>
<evidence type="ECO:0000313" key="9">
    <source>
        <dbReference type="Proteomes" id="UP000240569"/>
    </source>
</evidence>
<evidence type="ECO:0000256" key="6">
    <source>
        <dbReference type="PROSITE-ProRule" id="PRU00354"/>
    </source>
</evidence>
<dbReference type="InterPro" id="IPR037163">
    <property type="entry name" value="Spermidine_synt_N_sf"/>
</dbReference>
<dbReference type="GO" id="GO:0004766">
    <property type="term" value="F:spermidine synthase activity"/>
    <property type="evidence" value="ECO:0007669"/>
    <property type="project" value="UniProtKB-UniRule"/>
</dbReference>
<evidence type="ECO:0000256" key="3">
    <source>
        <dbReference type="ARBA" id="ARBA00023115"/>
    </source>
</evidence>
<dbReference type="InterPro" id="IPR030374">
    <property type="entry name" value="PABS"/>
</dbReference>
<feature type="binding site" evidence="5">
    <location>
        <position position="29"/>
    </location>
    <ligand>
        <name>S-methyl-5'-thioadenosine</name>
        <dbReference type="ChEBI" id="CHEBI:17509"/>
    </ligand>
</feature>
<dbReference type="Pfam" id="PF17284">
    <property type="entry name" value="Spermine_synt_N"/>
    <property type="match status" value="1"/>
</dbReference>
<dbReference type="CDD" id="cd02440">
    <property type="entry name" value="AdoMet_MTases"/>
    <property type="match status" value="1"/>
</dbReference>
<keyword evidence="2 5" id="KW-0808">Transferase</keyword>
<comment type="caution">
    <text evidence="8">The sequence shown here is derived from an EMBL/GenBank/DDBJ whole genome shotgun (WGS) entry which is preliminary data.</text>
</comment>
<comment type="function">
    <text evidence="5">Catalyzes the irreversible transfer of a propylamine group from the amino donor S-adenosylmethioninamine (decarboxy-AdoMet) to putrescine (1,4-diaminobutane) to yield spermidine.</text>
</comment>
<keyword evidence="5" id="KW-0745">Spermidine biosynthesis</keyword>
<sequence>MFVMERLSETTFMVFTVKDILVHKRTPFQEVLICKVEEFGKTLFIDRQLQSTEIDQEIYHSALVYPAMQLAKKEAEVLVIGGGEGATIERALSLGAKKVTMVDIDQELVELCKKNLPEFHRGSFDDLRVTLYFKDGFDFIKTTGHKYDVIICDLPDPYRQSLSEGLYSTEFYQSAFNVLQDNGVLVTQAGSPWFRRENFERVGENLRVVFKQVVSYQKWVPSYGSAWGFYLALKKPLEESVINNALKSTIESKSVFL</sequence>
<feature type="binding site" evidence="5">
    <location>
        <position position="103"/>
    </location>
    <ligand>
        <name>S-methyl-5'-thioadenosine</name>
        <dbReference type="ChEBI" id="CHEBI:17509"/>
    </ligand>
</feature>
<comment type="catalytic activity">
    <reaction evidence="4">
        <text>S-adenosyl 3-(methylsulfanyl)propylamine + spermidine = thermospermine + S-methyl-5'-thioadenosine + H(+)</text>
        <dbReference type="Rhea" id="RHEA:30515"/>
        <dbReference type="ChEBI" id="CHEBI:15378"/>
        <dbReference type="ChEBI" id="CHEBI:17509"/>
        <dbReference type="ChEBI" id="CHEBI:57443"/>
        <dbReference type="ChEBI" id="CHEBI:57834"/>
        <dbReference type="ChEBI" id="CHEBI:59903"/>
        <dbReference type="EC" id="2.5.1.79"/>
    </reaction>
</comment>
<evidence type="ECO:0000313" key="8">
    <source>
        <dbReference type="EMBL" id="PSN85968.1"/>
    </source>
</evidence>
<dbReference type="GO" id="GO:0008295">
    <property type="term" value="P:spermidine biosynthetic process"/>
    <property type="evidence" value="ECO:0007669"/>
    <property type="project" value="UniProtKB-UniRule"/>
</dbReference>
<comment type="similarity">
    <text evidence="1 5">Belongs to the spermidine/spermine synthase family.</text>
</comment>
<dbReference type="InterPro" id="IPR001045">
    <property type="entry name" value="Spermi_synthase"/>
</dbReference>
<comment type="caution">
    <text evidence="5">Lacks conserved residue(s) required for the propagation of feature annotation.</text>
</comment>
<dbReference type="Gene3D" id="3.40.50.150">
    <property type="entry name" value="Vaccinia Virus protein VP39"/>
    <property type="match status" value="1"/>
</dbReference>
<feature type="binding site" evidence="5">
    <location>
        <position position="60"/>
    </location>
    <ligand>
        <name>spermidine</name>
        <dbReference type="ChEBI" id="CHEBI:57834"/>
    </ligand>
</feature>
<feature type="binding site" evidence="5">
    <location>
        <position position="84"/>
    </location>
    <ligand>
        <name>spermidine</name>
        <dbReference type="ChEBI" id="CHEBI:57834"/>
    </ligand>
</feature>
<dbReference type="Pfam" id="PF01564">
    <property type="entry name" value="Spermine_synth"/>
    <property type="match status" value="1"/>
</dbReference>
<dbReference type="SUPFAM" id="SSF53335">
    <property type="entry name" value="S-adenosyl-L-methionine-dependent methyltransferases"/>
    <property type="match status" value="1"/>
</dbReference>
<protein>
    <recommendedName>
        <fullName evidence="5">Polyamine aminopropyltransferase</fullName>
    </recommendedName>
    <alternativeName>
        <fullName evidence="5">Putrescine aminopropyltransferase</fullName>
        <shortName evidence="5">PAPT</shortName>
    </alternativeName>
    <alternativeName>
        <fullName evidence="5">Spermidine synthase</fullName>
        <shortName evidence="5">SPDS</shortName>
        <shortName evidence="5">SPDSY</shortName>
        <ecNumber evidence="5">2.5.1.16</ecNumber>
    </alternativeName>
</protein>
<organism evidence="8 9">
    <name type="scientific">Candidatus Marsarchaeota G1 archaeon BE_D</name>
    <dbReference type="NCBI Taxonomy" id="1978156"/>
    <lineage>
        <taxon>Archaea</taxon>
        <taxon>Candidatus Marsarchaeota</taxon>
        <taxon>Candidatus Marsarchaeota group 1</taxon>
    </lineage>
</organism>
<dbReference type="EC" id="2.5.1.16" evidence="5"/>
<feature type="domain" description="PABS" evidence="7">
    <location>
        <begin position="1"/>
        <end position="234"/>
    </location>
</feature>
<comment type="pathway">
    <text evidence="5">Amine and polyamine biosynthesis; spermidine biosynthesis; spermidine from putrescine: step 1/1.</text>
</comment>
<dbReference type="InterPro" id="IPR029063">
    <property type="entry name" value="SAM-dependent_MTases_sf"/>
</dbReference>
<evidence type="ECO:0000259" key="7">
    <source>
        <dbReference type="PROSITE" id="PS51006"/>
    </source>
</evidence>
<reference evidence="8 9" key="1">
    <citation type="submission" date="2017-04" db="EMBL/GenBank/DDBJ databases">
        <title>Novel microbial lineages endemic to geothermal iron-oxide mats fill important gaps in the evolutionary history of Archaea.</title>
        <authorList>
            <person name="Jay Z.J."/>
            <person name="Beam J.P."/>
            <person name="Dlakic M."/>
            <person name="Rusch D.B."/>
            <person name="Kozubal M.A."/>
            <person name="Inskeep W.P."/>
        </authorList>
    </citation>
    <scope>NUCLEOTIDE SEQUENCE [LARGE SCALE GENOMIC DNA]</scope>
    <source>
        <strain evidence="8">BE_D</strain>
    </source>
</reference>
<accession>A0A2R6AHZ4</accession>
<dbReference type="Proteomes" id="UP000240569">
    <property type="component" value="Unassembled WGS sequence"/>
</dbReference>
<feature type="active site" description="Proton acceptor" evidence="5 6">
    <location>
        <position position="153"/>
    </location>
</feature>
<dbReference type="PANTHER" id="PTHR43317:SF1">
    <property type="entry name" value="THERMOSPERMINE SYNTHASE ACAULIS5"/>
    <property type="match status" value="1"/>
</dbReference>
<comment type="catalytic activity">
    <reaction evidence="5">
        <text>S-adenosyl 3-(methylsulfanyl)propylamine + putrescine = S-methyl-5'-thioadenosine + spermidine + H(+)</text>
        <dbReference type="Rhea" id="RHEA:12721"/>
        <dbReference type="ChEBI" id="CHEBI:15378"/>
        <dbReference type="ChEBI" id="CHEBI:17509"/>
        <dbReference type="ChEBI" id="CHEBI:57443"/>
        <dbReference type="ChEBI" id="CHEBI:57834"/>
        <dbReference type="ChEBI" id="CHEBI:326268"/>
        <dbReference type="EC" id="2.5.1.16"/>
    </reaction>
</comment>
<dbReference type="PANTHER" id="PTHR43317">
    <property type="entry name" value="THERMOSPERMINE SYNTHASE ACAULIS5"/>
    <property type="match status" value="1"/>
</dbReference>
<dbReference type="HAMAP" id="MF_00198">
    <property type="entry name" value="Spermidine_synth"/>
    <property type="match status" value="1"/>
</dbReference>
<dbReference type="UniPathway" id="UPA00248">
    <property type="reaction ID" value="UER00314"/>
</dbReference>
<dbReference type="GO" id="GO:0010487">
    <property type="term" value="F:thermospermine synthase activity"/>
    <property type="evidence" value="ECO:0007669"/>
    <property type="project" value="UniProtKB-EC"/>
</dbReference>
<keyword evidence="3 5" id="KW-0620">Polyamine biosynthesis</keyword>
<gene>
    <name evidence="5" type="primary">speE</name>
    <name evidence="8" type="ORF">B9Q02_04255</name>
</gene>
<evidence type="ECO:0000256" key="2">
    <source>
        <dbReference type="ARBA" id="ARBA00022679"/>
    </source>
</evidence>
<name>A0A2R6AHZ4_9ARCH</name>
<evidence type="ECO:0000256" key="1">
    <source>
        <dbReference type="ARBA" id="ARBA00007867"/>
    </source>
</evidence>
<dbReference type="AlphaFoldDB" id="A0A2R6AHZ4"/>
<evidence type="ECO:0000256" key="4">
    <source>
        <dbReference type="ARBA" id="ARBA00048874"/>
    </source>
</evidence>
<dbReference type="Gene3D" id="2.30.140.10">
    <property type="entry name" value="Spermidine synthase, tetramerisation domain"/>
    <property type="match status" value="1"/>
</dbReference>
<dbReference type="EMBL" id="NEXD01000016">
    <property type="protein sequence ID" value="PSN85968.1"/>
    <property type="molecule type" value="Genomic_DNA"/>
</dbReference>
<proteinExistence type="inferred from homology"/>
<dbReference type="InterPro" id="IPR035246">
    <property type="entry name" value="Spermidine_synt_N"/>
</dbReference>
<evidence type="ECO:0000256" key="5">
    <source>
        <dbReference type="HAMAP-Rule" id="MF_00198"/>
    </source>
</evidence>
<feature type="binding site" evidence="5">
    <location>
        <begin position="135"/>
        <end position="136"/>
    </location>
    <ligand>
        <name>S-methyl-5'-thioadenosine</name>
        <dbReference type="ChEBI" id="CHEBI:17509"/>
    </ligand>
</feature>